<dbReference type="InterPro" id="IPR017439">
    <property type="entry name" value="Amidohydrolase"/>
</dbReference>
<dbReference type="FunFam" id="3.30.70.360:FF:000001">
    <property type="entry name" value="N-acetyldiaminopimelate deacetylase"/>
    <property type="match status" value="1"/>
</dbReference>
<dbReference type="Proteomes" id="UP000001400">
    <property type="component" value="Chromosome"/>
</dbReference>
<evidence type="ECO:0000256" key="1">
    <source>
        <dbReference type="ARBA" id="ARBA00022801"/>
    </source>
</evidence>
<sequence>MELAEFKKYEDEVIRLRRDFHMHPELGFEENRTSGIVRDYLNDLGIETRVMAKTGVVGEINNGGNKRIAIRADMDALPINEENDVPYRSIYPGKMHACGHDAHTAMLLVTAKILSRMEFEGNIRFIFQPAEEGLNGARKMVEEGAIDGVDSIFGLHVWANLPSGNIAISSGPVLANVDLFRVVIEGKGGHGASPHETMDPIVASSYIISSLQSIVSRNVDPMKSAVITVGKINGGTAFNIIPEEVEFEGTVRTFDEDVHNLIENRIKELIDNEARAFGAKGKIEYRHLNYATVNDERLAIIGRKVAVRIMNVVEQEPDMGGEDFSEYARIIPGLFAFLGTRNEGKGIIYPHHNPRFNVDESALIYGVAFEVNMAIELLKN</sequence>
<feature type="binding site" evidence="2">
    <location>
        <position position="132"/>
    </location>
    <ligand>
        <name>Mn(2+)</name>
        <dbReference type="ChEBI" id="CHEBI:29035"/>
        <label>2</label>
    </ligand>
</feature>
<dbReference type="InterPro" id="IPR011650">
    <property type="entry name" value="Peptidase_M20_dimer"/>
</dbReference>
<dbReference type="InterPro" id="IPR036264">
    <property type="entry name" value="Bact_exopeptidase_dim_dom"/>
</dbReference>
<dbReference type="EMBL" id="CP001941">
    <property type="protein sequence ID" value="ADD07834.1"/>
    <property type="molecule type" value="Genomic_DNA"/>
</dbReference>
<dbReference type="EC" id="3.5.1.32" evidence="4"/>
<keyword evidence="2" id="KW-0479">Metal-binding</keyword>
<dbReference type="PANTHER" id="PTHR11014:SF63">
    <property type="entry name" value="METALLOPEPTIDASE, PUTATIVE (AFU_ORTHOLOGUE AFUA_6G09600)-RELATED"/>
    <property type="match status" value="1"/>
</dbReference>
<dbReference type="KEGG" id="abi:Aboo_0022"/>
<dbReference type="PANTHER" id="PTHR11014">
    <property type="entry name" value="PEPTIDASE M20 FAMILY MEMBER"/>
    <property type="match status" value="1"/>
</dbReference>
<dbReference type="RefSeq" id="WP_012997020.1">
    <property type="nucleotide sequence ID" value="NC_013926.1"/>
</dbReference>
<keyword evidence="1 4" id="KW-0378">Hydrolase</keyword>
<gene>
    <name evidence="4" type="ordered locus">Aboo_0022</name>
</gene>
<feature type="binding site" evidence="2">
    <location>
        <position position="100"/>
    </location>
    <ligand>
        <name>Mn(2+)</name>
        <dbReference type="ChEBI" id="CHEBI:29035"/>
        <label>2</label>
    </ligand>
</feature>
<evidence type="ECO:0000313" key="4">
    <source>
        <dbReference type="EMBL" id="ADD07834.1"/>
    </source>
</evidence>
<keyword evidence="5" id="KW-1185">Reference proteome</keyword>
<feature type="binding site" evidence="2">
    <location>
        <position position="156"/>
    </location>
    <ligand>
        <name>Mn(2+)</name>
        <dbReference type="ChEBI" id="CHEBI:29035"/>
        <label>2</label>
    </ligand>
</feature>
<dbReference type="Pfam" id="PF07687">
    <property type="entry name" value="M20_dimer"/>
    <property type="match status" value="1"/>
</dbReference>
<name>D3TB99_ACIB4</name>
<organism evidence="4 5">
    <name type="scientific">Aciduliprofundum boonei (strain DSM 19572 / T469)</name>
    <dbReference type="NCBI Taxonomy" id="439481"/>
    <lineage>
        <taxon>Archaea</taxon>
        <taxon>Methanobacteriati</taxon>
        <taxon>Thermoplasmatota</taxon>
        <taxon>DHVE2 group</taxon>
        <taxon>Candidatus Aciduliprofundum</taxon>
    </lineage>
</organism>
<dbReference type="Pfam" id="PF01546">
    <property type="entry name" value="Peptidase_M20"/>
    <property type="match status" value="1"/>
</dbReference>
<feature type="domain" description="Peptidase M20 dimerisation" evidence="3">
    <location>
        <begin position="180"/>
        <end position="275"/>
    </location>
</feature>
<dbReference type="SUPFAM" id="SSF55031">
    <property type="entry name" value="Bacterial exopeptidase dimerisation domain"/>
    <property type="match status" value="1"/>
</dbReference>
<dbReference type="AlphaFoldDB" id="D3TB99"/>
<evidence type="ECO:0000256" key="2">
    <source>
        <dbReference type="PIRSR" id="PIRSR005962-1"/>
    </source>
</evidence>
<proteinExistence type="predicted"/>
<keyword evidence="2" id="KW-0464">Manganese</keyword>
<dbReference type="GO" id="GO:0046872">
    <property type="term" value="F:metal ion binding"/>
    <property type="evidence" value="ECO:0007669"/>
    <property type="project" value="UniProtKB-KW"/>
</dbReference>
<dbReference type="InterPro" id="IPR002933">
    <property type="entry name" value="Peptidase_M20"/>
</dbReference>
<feature type="binding site" evidence="2">
    <location>
        <position position="352"/>
    </location>
    <ligand>
        <name>Mn(2+)</name>
        <dbReference type="ChEBI" id="CHEBI:29035"/>
        <label>2</label>
    </ligand>
</feature>
<dbReference type="GO" id="GO:0047980">
    <property type="term" value="F:hippurate hydrolase activity"/>
    <property type="evidence" value="ECO:0007669"/>
    <property type="project" value="UniProtKB-EC"/>
</dbReference>
<dbReference type="NCBIfam" id="TIGR01891">
    <property type="entry name" value="amidohydrolases"/>
    <property type="match status" value="1"/>
</dbReference>
<dbReference type="Gene3D" id="3.30.70.360">
    <property type="match status" value="1"/>
</dbReference>
<evidence type="ECO:0000313" key="5">
    <source>
        <dbReference type="Proteomes" id="UP000001400"/>
    </source>
</evidence>
<evidence type="ECO:0000259" key="3">
    <source>
        <dbReference type="Pfam" id="PF07687"/>
    </source>
</evidence>
<comment type="cofactor">
    <cofactor evidence="2">
        <name>Mn(2+)</name>
        <dbReference type="ChEBI" id="CHEBI:29035"/>
    </cofactor>
    <text evidence="2">The Mn(2+) ion enhances activity.</text>
</comment>
<reference evidence="4" key="1">
    <citation type="submission" date="2010-02" db="EMBL/GenBank/DDBJ databases">
        <title>Complete sequence of Aciduliprofundum boonei T469.</title>
        <authorList>
            <consortium name="US DOE Joint Genome Institute"/>
            <person name="Lucas S."/>
            <person name="Copeland A."/>
            <person name="Lapidus A."/>
            <person name="Cheng J.-F."/>
            <person name="Bruce D."/>
            <person name="Goodwin L."/>
            <person name="Pitluck S."/>
            <person name="Saunders E."/>
            <person name="Detter J.C."/>
            <person name="Han C."/>
            <person name="Tapia R."/>
            <person name="Land M."/>
            <person name="Hauser L."/>
            <person name="Kyrpides N."/>
            <person name="Mikhailova N."/>
            <person name="Flores G."/>
            <person name="Reysenbach A.-L."/>
            <person name="Woyke T."/>
        </authorList>
    </citation>
    <scope>NUCLEOTIDE SEQUENCE</scope>
    <source>
        <strain evidence="4">T469</strain>
    </source>
</reference>
<accession>D3TB99</accession>
<dbReference type="PIRSF" id="PIRSF005962">
    <property type="entry name" value="Pept_M20D_amidohydro"/>
    <property type="match status" value="1"/>
</dbReference>
<protein>
    <submittedName>
        <fullName evidence="4">Amidohydrolase</fullName>
        <ecNumber evidence="4">3.5.1.32</ecNumber>
    </submittedName>
</protein>
<dbReference type="SUPFAM" id="SSF53187">
    <property type="entry name" value="Zn-dependent exopeptidases"/>
    <property type="match status" value="1"/>
</dbReference>
<dbReference type="Gene3D" id="3.40.630.10">
    <property type="entry name" value="Zn peptidases"/>
    <property type="match status" value="1"/>
</dbReference>
<dbReference type="GeneID" id="8826956"/>
<dbReference type="HOGENOM" id="CLU_023257_0_1_2"/>
<feature type="binding site" evidence="2">
    <location>
        <position position="98"/>
    </location>
    <ligand>
        <name>Mn(2+)</name>
        <dbReference type="ChEBI" id="CHEBI:29035"/>
        <label>2</label>
    </ligand>
</feature>